<organism evidence="2 3">
    <name type="scientific">Longimicrobium terrae</name>
    <dbReference type="NCBI Taxonomy" id="1639882"/>
    <lineage>
        <taxon>Bacteria</taxon>
        <taxon>Pseudomonadati</taxon>
        <taxon>Gemmatimonadota</taxon>
        <taxon>Longimicrobiia</taxon>
        <taxon>Longimicrobiales</taxon>
        <taxon>Longimicrobiaceae</taxon>
        <taxon>Longimicrobium</taxon>
    </lineage>
</organism>
<proteinExistence type="predicted"/>
<dbReference type="RefSeq" id="WP_170035606.1">
    <property type="nucleotide sequence ID" value="NZ_JACHIA010000004.1"/>
</dbReference>
<gene>
    <name evidence="2" type="ORF">HNQ61_001824</name>
</gene>
<comment type="caution">
    <text evidence="2">The sequence shown here is derived from an EMBL/GenBank/DDBJ whole genome shotgun (WGS) entry which is preliminary data.</text>
</comment>
<dbReference type="AlphaFoldDB" id="A0A841GX41"/>
<name>A0A841GX41_9BACT</name>
<reference evidence="2 3" key="1">
    <citation type="submission" date="2020-08" db="EMBL/GenBank/DDBJ databases">
        <title>Genomic Encyclopedia of Type Strains, Phase IV (KMG-IV): sequencing the most valuable type-strain genomes for metagenomic binning, comparative biology and taxonomic classification.</title>
        <authorList>
            <person name="Goeker M."/>
        </authorList>
    </citation>
    <scope>NUCLEOTIDE SEQUENCE [LARGE SCALE GENOMIC DNA]</scope>
    <source>
        <strain evidence="2 3">DSM 29007</strain>
    </source>
</reference>
<sequence>MDLDIVKICPPPSAIATDLILSFCAVVAVLLIWRVFRRPDVPAWGRHGTRM</sequence>
<evidence type="ECO:0000313" key="3">
    <source>
        <dbReference type="Proteomes" id="UP000582837"/>
    </source>
</evidence>
<dbReference type="EMBL" id="JACHIA010000004">
    <property type="protein sequence ID" value="MBB6070205.1"/>
    <property type="molecule type" value="Genomic_DNA"/>
</dbReference>
<protein>
    <submittedName>
        <fullName evidence="2">Uncharacterized protein</fullName>
    </submittedName>
</protein>
<keyword evidence="1" id="KW-1133">Transmembrane helix</keyword>
<evidence type="ECO:0000256" key="1">
    <source>
        <dbReference type="SAM" id="Phobius"/>
    </source>
</evidence>
<accession>A0A841GX41</accession>
<keyword evidence="1" id="KW-0812">Transmembrane</keyword>
<dbReference type="Proteomes" id="UP000582837">
    <property type="component" value="Unassembled WGS sequence"/>
</dbReference>
<keyword evidence="3" id="KW-1185">Reference proteome</keyword>
<feature type="transmembrane region" description="Helical" evidence="1">
    <location>
        <begin position="15"/>
        <end position="36"/>
    </location>
</feature>
<keyword evidence="1" id="KW-0472">Membrane</keyword>
<evidence type="ECO:0000313" key="2">
    <source>
        <dbReference type="EMBL" id="MBB6070205.1"/>
    </source>
</evidence>